<proteinExistence type="predicted"/>
<evidence type="ECO:0000259" key="1">
    <source>
        <dbReference type="PROSITE" id="PS50943"/>
    </source>
</evidence>
<protein>
    <recommendedName>
        <fullName evidence="1">HTH cro/C1-type domain-containing protein</fullName>
    </recommendedName>
</protein>
<name>A0A329Y1X0_RHITR</name>
<dbReference type="PROSITE" id="PS50943">
    <property type="entry name" value="HTH_CROC1"/>
    <property type="match status" value="1"/>
</dbReference>
<evidence type="ECO:0000313" key="3">
    <source>
        <dbReference type="Proteomes" id="UP000251205"/>
    </source>
</evidence>
<feature type="domain" description="HTH cro/C1-type" evidence="1">
    <location>
        <begin position="31"/>
        <end position="84"/>
    </location>
</feature>
<dbReference type="CDD" id="cd00093">
    <property type="entry name" value="HTH_XRE"/>
    <property type="match status" value="1"/>
</dbReference>
<comment type="caution">
    <text evidence="2">The sequence shown here is derived from an EMBL/GenBank/DDBJ whole genome shotgun (WGS) entry which is preliminary data.</text>
</comment>
<evidence type="ECO:0000313" key="2">
    <source>
        <dbReference type="EMBL" id="RAX37413.1"/>
    </source>
</evidence>
<dbReference type="SMART" id="SM00530">
    <property type="entry name" value="HTH_XRE"/>
    <property type="match status" value="1"/>
</dbReference>
<organism evidence="2 3">
    <name type="scientific">Rhizobium tropici</name>
    <dbReference type="NCBI Taxonomy" id="398"/>
    <lineage>
        <taxon>Bacteria</taxon>
        <taxon>Pseudomonadati</taxon>
        <taxon>Pseudomonadota</taxon>
        <taxon>Alphaproteobacteria</taxon>
        <taxon>Hyphomicrobiales</taxon>
        <taxon>Rhizobiaceae</taxon>
        <taxon>Rhizobium/Agrobacterium group</taxon>
        <taxon>Rhizobium</taxon>
    </lineage>
</organism>
<dbReference type="AlphaFoldDB" id="A0A329Y1X0"/>
<accession>A0A329Y1X0</accession>
<reference evidence="2 3" key="1">
    <citation type="submission" date="2018-06" db="EMBL/GenBank/DDBJ databases">
        <title>Whole Genome Sequence of an efficient microsymbiont, Rhizobium tropici.</title>
        <authorList>
            <person name="Srinivasan R."/>
            <person name="Singh H.V."/>
            <person name="Srivastava R."/>
            <person name="Kumari B."/>
            <person name="Radhakrishna A."/>
        </authorList>
    </citation>
    <scope>NUCLEOTIDE SEQUENCE [LARGE SCALE GENOMIC DNA]</scope>
    <source>
        <strain evidence="2 3">IGFRI Rhizo-19</strain>
    </source>
</reference>
<dbReference type="EMBL" id="QMKK01000061">
    <property type="protein sequence ID" value="RAX37413.1"/>
    <property type="molecule type" value="Genomic_DNA"/>
</dbReference>
<dbReference type="RefSeq" id="WP_112345679.1">
    <property type="nucleotide sequence ID" value="NZ_QMKK01000061.1"/>
</dbReference>
<dbReference type="Proteomes" id="UP000251205">
    <property type="component" value="Unassembled WGS sequence"/>
</dbReference>
<dbReference type="OrthoDB" id="7595453at2"/>
<dbReference type="InterPro" id="IPR001387">
    <property type="entry name" value="Cro/C1-type_HTH"/>
</dbReference>
<dbReference type="InterPro" id="IPR010982">
    <property type="entry name" value="Lambda_DNA-bd_dom_sf"/>
</dbReference>
<dbReference type="Pfam" id="PF01381">
    <property type="entry name" value="HTH_3"/>
    <property type="match status" value="1"/>
</dbReference>
<dbReference type="SUPFAM" id="SSF47413">
    <property type="entry name" value="lambda repressor-like DNA-binding domains"/>
    <property type="match status" value="1"/>
</dbReference>
<dbReference type="GO" id="GO:0003677">
    <property type="term" value="F:DNA binding"/>
    <property type="evidence" value="ECO:0007669"/>
    <property type="project" value="InterPro"/>
</dbReference>
<sequence length="147" mass="16421">MSFRFEIGARARAASRFIANVRSDLIAAAVERRSQTGFTQQQLAELVGVSRQELNRYFCGQRELPLRSIADLAWALDKEIHVELRDPAGSTKSGGLAQSEARTEIPDEIRAEARAAVHFISFREVVSWSSSRAMRTIIARATADRDE</sequence>
<dbReference type="Gene3D" id="1.10.260.40">
    <property type="entry name" value="lambda repressor-like DNA-binding domains"/>
    <property type="match status" value="1"/>
</dbReference>
<gene>
    <name evidence="2" type="ORF">DQ393_31935</name>
</gene>